<dbReference type="EMBL" id="MCFG01000295">
    <property type="protein sequence ID" value="ORX76489.1"/>
    <property type="molecule type" value="Genomic_DNA"/>
</dbReference>
<dbReference type="OrthoDB" id="2133676at2759"/>
<evidence type="ECO:0000256" key="1">
    <source>
        <dbReference type="SAM" id="SignalP"/>
    </source>
</evidence>
<feature type="chain" id="PRO_5012801900" evidence="1">
    <location>
        <begin position="20"/>
        <end position="160"/>
    </location>
</feature>
<accession>A0A1Y1WSH6</accession>
<dbReference type="AlphaFoldDB" id="A0A1Y1WSH6"/>
<reference evidence="2 3" key="2">
    <citation type="submission" date="2016-08" db="EMBL/GenBank/DDBJ databases">
        <title>Pervasive Adenine N6-methylation of Active Genes in Fungi.</title>
        <authorList>
            <consortium name="DOE Joint Genome Institute"/>
            <person name="Mondo S.J."/>
            <person name="Dannebaum R.O."/>
            <person name="Kuo R.C."/>
            <person name="Labutti K."/>
            <person name="Haridas S."/>
            <person name="Kuo A."/>
            <person name="Salamov A."/>
            <person name="Ahrendt S.R."/>
            <person name="Lipzen A."/>
            <person name="Sullivan W."/>
            <person name="Andreopoulos W.B."/>
            <person name="Clum A."/>
            <person name="Lindquist E."/>
            <person name="Daum C."/>
            <person name="Ramamoorthy G.K."/>
            <person name="Gryganskyi A."/>
            <person name="Culley D."/>
            <person name="Magnuson J.K."/>
            <person name="James T.Y."/>
            <person name="O'Malley M.A."/>
            <person name="Stajich J.E."/>
            <person name="Spatafora J.W."/>
            <person name="Visel A."/>
            <person name="Grigoriev I.V."/>
        </authorList>
    </citation>
    <scope>NUCLEOTIDE SEQUENCE [LARGE SCALE GENOMIC DNA]</scope>
    <source>
        <strain evidence="2 3">S4</strain>
    </source>
</reference>
<protein>
    <submittedName>
        <fullName evidence="2">Uncharacterized protein</fullName>
    </submittedName>
</protein>
<evidence type="ECO:0000313" key="3">
    <source>
        <dbReference type="Proteomes" id="UP000193944"/>
    </source>
</evidence>
<sequence length="160" mass="18431">MNKLITIVLILYTLTASYALMVLAPIVYNKKDMEISENCNTQLNQYNTMVNDVCKDDEKCQNVFTESFVENVRNNCNGNDMEKKLFEQIESTYLFNSISQLEVDGVNCSIYSVNLGQSIESRCACMKKVIEYLEDYTTQHENSILTESITDFKLEISEYC</sequence>
<gene>
    <name evidence="2" type="ORF">BCR32DRAFT_329331</name>
</gene>
<name>A0A1Y1WSH6_9FUNG</name>
<feature type="signal peptide" evidence="1">
    <location>
        <begin position="1"/>
        <end position="19"/>
    </location>
</feature>
<dbReference type="Proteomes" id="UP000193944">
    <property type="component" value="Unassembled WGS sequence"/>
</dbReference>
<keyword evidence="1" id="KW-0732">Signal</keyword>
<comment type="caution">
    <text evidence="2">The sequence shown here is derived from an EMBL/GenBank/DDBJ whole genome shotgun (WGS) entry which is preliminary data.</text>
</comment>
<organism evidence="2 3">
    <name type="scientific">Anaeromyces robustus</name>
    <dbReference type="NCBI Taxonomy" id="1754192"/>
    <lineage>
        <taxon>Eukaryota</taxon>
        <taxon>Fungi</taxon>
        <taxon>Fungi incertae sedis</taxon>
        <taxon>Chytridiomycota</taxon>
        <taxon>Chytridiomycota incertae sedis</taxon>
        <taxon>Neocallimastigomycetes</taxon>
        <taxon>Neocallimastigales</taxon>
        <taxon>Neocallimastigaceae</taxon>
        <taxon>Anaeromyces</taxon>
    </lineage>
</organism>
<proteinExistence type="predicted"/>
<keyword evidence="3" id="KW-1185">Reference proteome</keyword>
<evidence type="ECO:0000313" key="2">
    <source>
        <dbReference type="EMBL" id="ORX76489.1"/>
    </source>
</evidence>
<reference evidence="2 3" key="1">
    <citation type="submission" date="2016-08" db="EMBL/GenBank/DDBJ databases">
        <title>A Parts List for Fungal Cellulosomes Revealed by Comparative Genomics.</title>
        <authorList>
            <consortium name="DOE Joint Genome Institute"/>
            <person name="Haitjema C.H."/>
            <person name="Gilmore S.P."/>
            <person name="Henske J.K."/>
            <person name="Solomon K.V."/>
            <person name="De Groot R."/>
            <person name="Kuo A."/>
            <person name="Mondo S.J."/>
            <person name="Salamov A.A."/>
            <person name="Labutti K."/>
            <person name="Zhao Z."/>
            <person name="Chiniquy J."/>
            <person name="Barry K."/>
            <person name="Brewer H.M."/>
            <person name="Purvine S.O."/>
            <person name="Wright A.T."/>
            <person name="Boxma B."/>
            <person name="Van Alen T."/>
            <person name="Hackstein J.H."/>
            <person name="Baker S.E."/>
            <person name="Grigoriev I.V."/>
            <person name="O'Malley M.A."/>
        </authorList>
    </citation>
    <scope>NUCLEOTIDE SEQUENCE [LARGE SCALE GENOMIC DNA]</scope>
    <source>
        <strain evidence="2 3">S4</strain>
    </source>
</reference>